<dbReference type="InterPro" id="IPR036477">
    <property type="entry name" value="Formyl_transf_N_sf"/>
</dbReference>
<dbReference type="CDD" id="cd08645">
    <property type="entry name" value="FMT_core_GART"/>
    <property type="match status" value="1"/>
</dbReference>
<evidence type="ECO:0000313" key="8">
    <source>
        <dbReference type="EMBL" id="AFN76052.1"/>
    </source>
</evidence>
<evidence type="ECO:0000256" key="3">
    <source>
        <dbReference type="ARBA" id="ARBA00022755"/>
    </source>
</evidence>
<evidence type="ECO:0000256" key="2">
    <source>
        <dbReference type="ARBA" id="ARBA00022679"/>
    </source>
</evidence>
<feature type="binding site" evidence="6">
    <location>
        <begin position="12"/>
        <end position="14"/>
    </location>
    <ligand>
        <name>N(1)-(5-phospho-beta-D-ribosyl)glycinamide</name>
        <dbReference type="ChEBI" id="CHEBI:143788"/>
    </ligand>
</feature>
<dbReference type="PROSITE" id="PS00373">
    <property type="entry name" value="GART"/>
    <property type="match status" value="1"/>
</dbReference>
<feature type="domain" description="Formyl transferase N-terminal" evidence="7">
    <location>
        <begin position="3"/>
        <end position="184"/>
    </location>
</feature>
<gene>
    <name evidence="6" type="primary">purN</name>
    <name evidence="8" type="ordered locus">MROS_2822</name>
</gene>
<comment type="pathway">
    <text evidence="1 6">Purine metabolism; IMP biosynthesis via de novo pathway; N(2)-formyl-N(1)-(5-phospho-D-ribosyl)glycinamide from N(1)-(5-phospho-D-ribosyl)glycinamide (10-formyl THF route): step 1/1.</text>
</comment>
<dbReference type="UniPathway" id="UPA00074">
    <property type="reaction ID" value="UER00126"/>
</dbReference>
<keyword evidence="9" id="KW-1185">Reference proteome</keyword>
<dbReference type="InterPro" id="IPR002376">
    <property type="entry name" value="Formyl_transf_N"/>
</dbReference>
<feature type="binding site" evidence="6">
    <location>
        <position position="104"/>
    </location>
    <ligand>
        <name>(6R)-10-formyltetrahydrofolate</name>
        <dbReference type="ChEBI" id="CHEBI:195366"/>
    </ligand>
</feature>
<name>I6YZQ6_MELRP</name>
<dbReference type="PANTHER" id="PTHR43369">
    <property type="entry name" value="PHOSPHORIBOSYLGLYCINAMIDE FORMYLTRANSFERASE"/>
    <property type="match status" value="1"/>
</dbReference>
<comment type="function">
    <text evidence="6">Catalyzes the transfer of a formyl group from 10-formyltetrahydrofolate to 5-phospho-ribosyl-glycinamide (GAR), producing 5-phospho-ribosyl-N-formylglycinamide (FGAR) and tetrahydrofolate.</text>
</comment>
<dbReference type="InterPro" id="IPR001555">
    <property type="entry name" value="GART_AS"/>
</dbReference>
<comment type="similarity">
    <text evidence="4 6">Belongs to the GART family.</text>
</comment>
<dbReference type="GO" id="GO:0005737">
    <property type="term" value="C:cytoplasm"/>
    <property type="evidence" value="ECO:0007669"/>
    <property type="project" value="TreeGrafter"/>
</dbReference>
<dbReference type="HOGENOM" id="CLU_038395_1_3_10"/>
<dbReference type="EC" id="2.1.2.2" evidence="6"/>
<dbReference type="GO" id="GO:0006189">
    <property type="term" value="P:'de novo' IMP biosynthetic process"/>
    <property type="evidence" value="ECO:0007669"/>
    <property type="project" value="UniProtKB-UniRule"/>
</dbReference>
<evidence type="ECO:0000259" key="7">
    <source>
        <dbReference type="Pfam" id="PF00551"/>
    </source>
</evidence>
<dbReference type="AlphaFoldDB" id="I6YZQ6"/>
<keyword evidence="2 6" id="KW-0808">Transferase</keyword>
<dbReference type="Proteomes" id="UP000009011">
    <property type="component" value="Chromosome"/>
</dbReference>
<feature type="active site" description="Proton donor" evidence="6">
    <location>
        <position position="106"/>
    </location>
</feature>
<dbReference type="Gene3D" id="3.40.50.170">
    <property type="entry name" value="Formyl transferase, N-terminal domain"/>
    <property type="match status" value="1"/>
</dbReference>
<dbReference type="PANTHER" id="PTHR43369:SF2">
    <property type="entry name" value="PHOSPHORIBOSYLGLYCINAMIDE FORMYLTRANSFERASE"/>
    <property type="match status" value="1"/>
</dbReference>
<evidence type="ECO:0000256" key="4">
    <source>
        <dbReference type="ARBA" id="ARBA00038440"/>
    </source>
</evidence>
<dbReference type="PATRIC" id="fig|1191523.3.peg.2958"/>
<accession>I6YZQ6</accession>
<evidence type="ECO:0000256" key="1">
    <source>
        <dbReference type="ARBA" id="ARBA00005054"/>
    </source>
</evidence>
<evidence type="ECO:0000256" key="6">
    <source>
        <dbReference type="HAMAP-Rule" id="MF_01930"/>
    </source>
</evidence>
<dbReference type="STRING" id="1191523.MROS_2822"/>
<evidence type="ECO:0000256" key="5">
    <source>
        <dbReference type="ARBA" id="ARBA00047664"/>
    </source>
</evidence>
<protein>
    <recommendedName>
        <fullName evidence="6">Phosphoribosylglycinamide formyltransferase</fullName>
        <ecNumber evidence="6">2.1.2.2</ecNumber>
    </recommendedName>
    <alternativeName>
        <fullName evidence="6">5'-phosphoribosylglycinamide transformylase</fullName>
    </alternativeName>
    <alternativeName>
        <fullName evidence="6">GAR transformylase</fullName>
        <shortName evidence="6">GART</shortName>
    </alternativeName>
</protein>
<dbReference type="Pfam" id="PF00551">
    <property type="entry name" value="Formyl_trans_N"/>
    <property type="match status" value="1"/>
</dbReference>
<dbReference type="HAMAP" id="MF_01930">
    <property type="entry name" value="PurN"/>
    <property type="match status" value="1"/>
</dbReference>
<proteinExistence type="inferred from homology"/>
<dbReference type="SUPFAM" id="SSF53328">
    <property type="entry name" value="Formyltransferase"/>
    <property type="match status" value="1"/>
</dbReference>
<feature type="site" description="Raises pKa of active site His" evidence="6">
    <location>
        <position position="147"/>
    </location>
</feature>
<sequence>MINIAVFVSGRGSNFRAISEKVSADKIKIVALVSNRIDCPAVEYAKMNDIPVYFAAEEAKGEFISYDDLIEVLKSRGVELIVLAGFLKKIPDRFVDTFENMIINIHPALLPAFGGKGMYGLNVHKAVFESSAKVSGATIHFVDKIYDNGKIIMQKCVDISDVKSPEEIAERVLKIEHEILPYVVEKFAEGKISIQNNRVIITE</sequence>
<dbReference type="NCBIfam" id="TIGR00639">
    <property type="entry name" value="PurN"/>
    <property type="match status" value="1"/>
</dbReference>
<evidence type="ECO:0000313" key="9">
    <source>
        <dbReference type="Proteomes" id="UP000009011"/>
    </source>
</evidence>
<organism evidence="8 9">
    <name type="scientific">Melioribacter roseus (strain DSM 23840 / JCM 17771 / VKM B-2668 / P3M-2)</name>
    <dbReference type="NCBI Taxonomy" id="1191523"/>
    <lineage>
        <taxon>Bacteria</taxon>
        <taxon>Pseudomonadati</taxon>
        <taxon>Ignavibacteriota</taxon>
        <taxon>Ignavibacteria</taxon>
        <taxon>Ignavibacteriales</taxon>
        <taxon>Melioribacteraceae</taxon>
        <taxon>Melioribacter</taxon>
    </lineage>
</organism>
<dbReference type="KEGG" id="mro:MROS_2822"/>
<dbReference type="InterPro" id="IPR004607">
    <property type="entry name" value="GART"/>
</dbReference>
<reference evidence="8 9" key="1">
    <citation type="journal article" date="2013" name="PLoS ONE">
        <title>Genomic analysis of Melioribacter roseus, facultatively anaerobic organotrophic bacterium representing a novel deep lineage within Bacteriodetes/Chlorobi group.</title>
        <authorList>
            <person name="Kadnikov V.V."/>
            <person name="Mardanov A.V."/>
            <person name="Podosokorskaya O.A."/>
            <person name="Gavrilov S.N."/>
            <person name="Kublanov I.V."/>
            <person name="Beletsky A.V."/>
            <person name="Bonch-Osmolovskaya E.A."/>
            <person name="Ravin N.V."/>
        </authorList>
    </citation>
    <scope>NUCLEOTIDE SEQUENCE [LARGE SCALE GENOMIC DNA]</scope>
    <source>
        <strain evidence="9">JCM 17771 / P3M-2</strain>
    </source>
</reference>
<comment type="caution">
    <text evidence="6">Lacks conserved residue(s) required for the propagation of feature annotation.</text>
</comment>
<dbReference type="RefSeq" id="WP_014857482.1">
    <property type="nucleotide sequence ID" value="NC_018178.1"/>
</dbReference>
<comment type="catalytic activity">
    <reaction evidence="5 6">
        <text>N(1)-(5-phospho-beta-D-ribosyl)glycinamide + (6R)-10-formyltetrahydrofolate = N(2)-formyl-N(1)-(5-phospho-beta-D-ribosyl)glycinamide + (6S)-5,6,7,8-tetrahydrofolate + H(+)</text>
        <dbReference type="Rhea" id="RHEA:15053"/>
        <dbReference type="ChEBI" id="CHEBI:15378"/>
        <dbReference type="ChEBI" id="CHEBI:57453"/>
        <dbReference type="ChEBI" id="CHEBI:143788"/>
        <dbReference type="ChEBI" id="CHEBI:147286"/>
        <dbReference type="ChEBI" id="CHEBI:195366"/>
        <dbReference type="EC" id="2.1.2.2"/>
    </reaction>
</comment>
<dbReference type="GO" id="GO:0004644">
    <property type="term" value="F:phosphoribosylglycinamide formyltransferase activity"/>
    <property type="evidence" value="ECO:0007669"/>
    <property type="project" value="UniProtKB-UniRule"/>
</dbReference>
<keyword evidence="3 6" id="KW-0658">Purine biosynthesis</keyword>
<dbReference type="eggNOG" id="COG0299">
    <property type="taxonomic scope" value="Bacteria"/>
</dbReference>
<dbReference type="EMBL" id="CP003557">
    <property type="protein sequence ID" value="AFN76052.1"/>
    <property type="molecule type" value="Genomic_DNA"/>
</dbReference>
<dbReference type="OrthoDB" id="9806170at2"/>